<dbReference type="PANTHER" id="PTHR33240:SF8">
    <property type="entry name" value="OS03G0439900 PROTEIN"/>
    <property type="match status" value="1"/>
</dbReference>
<dbReference type="RefSeq" id="XP_016482850.1">
    <property type="nucleotide sequence ID" value="XM_016627364.1"/>
</dbReference>
<gene>
    <name evidence="1" type="primary">LOC107803611</name>
</gene>
<proteinExistence type="predicted"/>
<sequence length="191" mass="22012">MTVKEISQAPFSIKKYISPTSESPSHHLLDMQMVYALEKLGTKVKWPQKMKSDPSTQKSNVLCEFHQEWGHKTEDCIALRQEVVNMLNQGHLRELMSDHGRANFGRRHEQHQGPLKPPSPARTIQMIINGGDEVAFYHVKFTTTHKLKRSITHKWYDDLGDSIIFDKSDTDGLTLPHFDALVLLYVFQILM</sequence>
<reference evidence="1" key="1">
    <citation type="submission" date="2025-08" db="UniProtKB">
        <authorList>
            <consortium name="RefSeq"/>
        </authorList>
    </citation>
    <scope>IDENTIFICATION</scope>
</reference>
<dbReference type="OrthoDB" id="1752268at2759"/>
<accession>A0A1S4B1N7</accession>
<dbReference type="AlphaFoldDB" id="A0A1S4B1N7"/>
<dbReference type="PANTHER" id="PTHR33240">
    <property type="entry name" value="OS08G0508500 PROTEIN"/>
    <property type="match status" value="1"/>
</dbReference>
<dbReference type="PaxDb" id="4097-A0A1S4B1N7"/>
<organism evidence="1">
    <name type="scientific">Nicotiana tabacum</name>
    <name type="common">Common tobacco</name>
    <dbReference type="NCBI Taxonomy" id="4097"/>
    <lineage>
        <taxon>Eukaryota</taxon>
        <taxon>Viridiplantae</taxon>
        <taxon>Streptophyta</taxon>
        <taxon>Embryophyta</taxon>
        <taxon>Tracheophyta</taxon>
        <taxon>Spermatophyta</taxon>
        <taxon>Magnoliopsida</taxon>
        <taxon>eudicotyledons</taxon>
        <taxon>Gunneridae</taxon>
        <taxon>Pentapetalae</taxon>
        <taxon>asterids</taxon>
        <taxon>lamiids</taxon>
        <taxon>Solanales</taxon>
        <taxon>Solanaceae</taxon>
        <taxon>Nicotianoideae</taxon>
        <taxon>Nicotianeae</taxon>
        <taxon>Nicotiana</taxon>
    </lineage>
</organism>
<dbReference type="KEGG" id="nta:107803611"/>
<protein>
    <submittedName>
        <fullName evidence="1">Uncharacterized protein</fullName>
    </submittedName>
</protein>
<name>A0A1S4B1N7_TOBAC</name>
<evidence type="ECO:0000313" key="1">
    <source>
        <dbReference type="RefSeq" id="XP_016482850.1"/>
    </source>
</evidence>